<dbReference type="SUPFAM" id="SSF53448">
    <property type="entry name" value="Nucleotide-diphospho-sugar transferases"/>
    <property type="match status" value="1"/>
</dbReference>
<gene>
    <name evidence="1" type="ORF">GGR28_002860</name>
</gene>
<dbReference type="InterPro" id="IPR029044">
    <property type="entry name" value="Nucleotide-diphossugar_trans"/>
</dbReference>
<evidence type="ECO:0000313" key="2">
    <source>
        <dbReference type="Proteomes" id="UP000576209"/>
    </source>
</evidence>
<proteinExistence type="predicted"/>
<dbReference type="Pfam" id="PF02348">
    <property type="entry name" value="CTP_transf_3"/>
    <property type="match status" value="1"/>
</dbReference>
<dbReference type="GO" id="GO:0008781">
    <property type="term" value="F:N-acylneuraminate cytidylyltransferase activity"/>
    <property type="evidence" value="ECO:0007669"/>
    <property type="project" value="UniProtKB-EC"/>
</dbReference>
<dbReference type="EMBL" id="JACIFF010000007">
    <property type="protein sequence ID" value="MBB4080230.1"/>
    <property type="molecule type" value="Genomic_DNA"/>
</dbReference>
<dbReference type="InterPro" id="IPR050793">
    <property type="entry name" value="CMP-NeuNAc_synthase"/>
</dbReference>
<dbReference type="PANTHER" id="PTHR21485">
    <property type="entry name" value="HAD SUPERFAMILY MEMBERS CMAS AND KDSC"/>
    <property type="match status" value="1"/>
</dbReference>
<dbReference type="EC" id="2.7.7.43" evidence="1"/>
<sequence>MNVAIVTARAGSKSILNKNVYDVLGKPMVYYPIKAAQDAIKIDAVFVSTDGKEIAEASRALGATVIERPDELGGDHINHGDVIKHATQWVDANVENLENVVLLLGNTVMIDGPTIDTALQLLDDHPELDSCMTVWEAADDHPLRAMEITQDGLLEPYGDKERKVSTERQSYQKAYYYDQGVWVYRKYTVNAQDGPNPWWWMGKKSAPIIRPWVTGRDVHTLFDMGVAEWWVKHPEEVADRLSKSKPVLPESLDRYKK</sequence>
<accession>A0A840E586</accession>
<dbReference type="Gene3D" id="3.90.550.10">
    <property type="entry name" value="Spore Coat Polysaccharide Biosynthesis Protein SpsA, Chain A"/>
    <property type="match status" value="1"/>
</dbReference>
<reference evidence="1 2" key="1">
    <citation type="submission" date="2020-08" db="EMBL/GenBank/DDBJ databases">
        <title>Genomic Encyclopedia of Type Strains, Phase IV (KMG-IV): sequencing the most valuable type-strain genomes for metagenomic binning, comparative biology and taxonomic classification.</title>
        <authorList>
            <person name="Goeker M."/>
        </authorList>
    </citation>
    <scope>NUCLEOTIDE SEQUENCE [LARGE SCALE GENOMIC DNA]</scope>
    <source>
        <strain evidence="1 2">DSM 105137</strain>
    </source>
</reference>
<dbReference type="RefSeq" id="WP_183496465.1">
    <property type="nucleotide sequence ID" value="NZ_JACIFF010000007.1"/>
</dbReference>
<dbReference type="AlphaFoldDB" id="A0A840E586"/>
<evidence type="ECO:0000313" key="1">
    <source>
        <dbReference type="EMBL" id="MBB4080230.1"/>
    </source>
</evidence>
<dbReference type="InterPro" id="IPR003329">
    <property type="entry name" value="Cytidylyl_trans"/>
</dbReference>
<comment type="caution">
    <text evidence="1">The sequence shown here is derived from an EMBL/GenBank/DDBJ whole genome shotgun (WGS) entry which is preliminary data.</text>
</comment>
<dbReference type="PANTHER" id="PTHR21485:SF6">
    <property type="entry name" value="N-ACYLNEURAMINATE CYTIDYLYLTRANSFERASE-RELATED"/>
    <property type="match status" value="1"/>
</dbReference>
<keyword evidence="1" id="KW-0548">Nucleotidyltransferase</keyword>
<protein>
    <submittedName>
        <fullName evidence="1">N-acylneuraminate cytidylyltransferase</fullName>
        <ecNumber evidence="1">2.7.7.43</ecNumber>
    </submittedName>
</protein>
<keyword evidence="1" id="KW-0808">Transferase</keyword>
<dbReference type="Proteomes" id="UP000576209">
    <property type="component" value="Unassembled WGS sequence"/>
</dbReference>
<keyword evidence="2" id="KW-1185">Reference proteome</keyword>
<organism evidence="1 2">
    <name type="scientific">Neolewinella aquimaris</name>
    <dbReference type="NCBI Taxonomy" id="1835722"/>
    <lineage>
        <taxon>Bacteria</taxon>
        <taxon>Pseudomonadati</taxon>
        <taxon>Bacteroidota</taxon>
        <taxon>Saprospiria</taxon>
        <taxon>Saprospirales</taxon>
        <taxon>Lewinellaceae</taxon>
        <taxon>Neolewinella</taxon>
    </lineage>
</organism>
<name>A0A840E586_9BACT</name>